<name>Q3JGW7_BURP1</name>
<sequence length="514" mass="56358">MLALRRIDRRTRVGHHRLAPAPQLRAEAPARSRARDHHLRAGLHDAAANRFVKRERHRGRHEARAIGQANHVLIRREAETLRPCAHENLRRLMEHHRVDIVRAQAGLAQQALDDVGNRLGHEARDLLLRLGLQREIRAEALGLALRVVAIRRGLRVAPLHRRESVVRRVAAVDGVQPVGAMRIVRVGDEHGGRRAVAERRRRFARVIDDRRHPLGRAHERALHAPLLDQVRRELHLQHEARAFHLDVGVERAARAEPLAQRARQPRREAPRAVGGGDERRRDVEQHEIELGRVDARARERLARGALGHRELGFARVRIDHVARLDTPELPPLGRDRLDFVERGIVVAQQARRQIARETGHANVVGHQTSIAMHAMRGLNASSVSAATTCASPRTPAAAPPPARAASHAGSWNAAGTPASPLITSTRGSPAKPASSSSQPRSHDSRNSSDIGASTLLRTSPTTSRIAAPALRGTRRKLPAAGSKPPSKRATAPVSCACRAPTPASVARLGASRSA</sequence>
<dbReference type="KEGG" id="bpm:BURPS1710b_A2035"/>
<dbReference type="AlphaFoldDB" id="Q3JGW7"/>
<dbReference type="Proteomes" id="UP000002700">
    <property type="component" value="Chromosome II"/>
</dbReference>
<accession>Q3JGW7</accession>
<feature type="compositionally biased region" description="Low complexity" evidence="1">
    <location>
        <begin position="426"/>
        <end position="439"/>
    </location>
</feature>
<feature type="region of interest" description="Disordered" evidence="1">
    <location>
        <begin position="256"/>
        <end position="285"/>
    </location>
</feature>
<feature type="region of interest" description="Disordered" evidence="1">
    <location>
        <begin position="390"/>
        <end position="514"/>
    </location>
</feature>
<gene>
    <name evidence="2" type="ordered locus">BURPS1710b_A2035</name>
</gene>
<evidence type="ECO:0000313" key="2">
    <source>
        <dbReference type="EMBL" id="ABA53533.1"/>
    </source>
</evidence>
<reference evidence="2 3" key="1">
    <citation type="submission" date="2005-09" db="EMBL/GenBank/DDBJ databases">
        <authorList>
            <person name="Woods D.E."/>
            <person name="Nierman W.C."/>
        </authorList>
    </citation>
    <scope>NUCLEOTIDE SEQUENCE [LARGE SCALE GENOMIC DNA]</scope>
    <source>
        <strain evidence="2 3">1710b</strain>
    </source>
</reference>
<dbReference type="EMBL" id="CP000125">
    <property type="protein sequence ID" value="ABA53533.1"/>
    <property type="molecule type" value="Genomic_DNA"/>
</dbReference>
<organism evidence="2 3">
    <name type="scientific">Burkholderia pseudomallei (strain 1710b)</name>
    <dbReference type="NCBI Taxonomy" id="320372"/>
    <lineage>
        <taxon>Bacteria</taxon>
        <taxon>Pseudomonadati</taxon>
        <taxon>Pseudomonadota</taxon>
        <taxon>Betaproteobacteria</taxon>
        <taxon>Burkholderiales</taxon>
        <taxon>Burkholderiaceae</taxon>
        <taxon>Burkholderia</taxon>
        <taxon>pseudomallei group</taxon>
    </lineage>
</organism>
<protein>
    <submittedName>
        <fullName evidence="2">Uncharacterized protein</fullName>
    </submittedName>
</protein>
<dbReference type="EnsemblBacteria" id="ABA53533">
    <property type="protein sequence ID" value="ABA53533"/>
    <property type="gene ID" value="BURPS1710b_A2035"/>
</dbReference>
<feature type="compositionally biased region" description="Low complexity" evidence="1">
    <location>
        <begin position="453"/>
        <end position="464"/>
    </location>
</feature>
<evidence type="ECO:0000256" key="1">
    <source>
        <dbReference type="SAM" id="MobiDB-lite"/>
    </source>
</evidence>
<feature type="compositionally biased region" description="Basic and acidic residues" evidence="1">
    <location>
        <begin position="265"/>
        <end position="285"/>
    </location>
</feature>
<evidence type="ECO:0000313" key="3">
    <source>
        <dbReference type="Proteomes" id="UP000002700"/>
    </source>
</evidence>
<dbReference type="HOGENOM" id="CLU_529635_0_0_4"/>
<proteinExistence type="predicted"/>